<keyword evidence="3" id="KW-0560">Oxidoreductase</keyword>
<dbReference type="CDD" id="cd05233">
    <property type="entry name" value="SDR_c"/>
    <property type="match status" value="1"/>
</dbReference>
<dbReference type="PANTHER" id="PTHR43618:SF18">
    <property type="entry name" value="SHORT CHAIN DEHYDROGENASE_REDUCTASE FAMILY (AFU_ORTHOLOGUE AFUA_5G12480)"/>
    <property type="match status" value="1"/>
</dbReference>
<proteinExistence type="inferred from homology"/>
<evidence type="ECO:0000256" key="1">
    <source>
        <dbReference type="ARBA" id="ARBA00006484"/>
    </source>
</evidence>
<evidence type="ECO:0000256" key="4">
    <source>
        <dbReference type="SAM" id="Phobius"/>
    </source>
</evidence>
<keyword evidence="4" id="KW-0812">Transmembrane</keyword>
<dbReference type="SUPFAM" id="SSF51735">
    <property type="entry name" value="NAD(P)-binding Rossmann-fold domains"/>
    <property type="match status" value="1"/>
</dbReference>
<accession>A0AAN6ZEE8</accession>
<evidence type="ECO:0000256" key="3">
    <source>
        <dbReference type="ARBA" id="ARBA00023002"/>
    </source>
</evidence>
<reference evidence="5" key="1">
    <citation type="journal article" date="2023" name="Mol. Phylogenet. Evol.">
        <title>Genome-scale phylogeny and comparative genomics of the fungal order Sordariales.</title>
        <authorList>
            <person name="Hensen N."/>
            <person name="Bonometti L."/>
            <person name="Westerberg I."/>
            <person name="Brannstrom I.O."/>
            <person name="Guillou S."/>
            <person name="Cros-Aarteil S."/>
            <person name="Calhoun S."/>
            <person name="Haridas S."/>
            <person name="Kuo A."/>
            <person name="Mondo S."/>
            <person name="Pangilinan J."/>
            <person name="Riley R."/>
            <person name="LaButti K."/>
            <person name="Andreopoulos B."/>
            <person name="Lipzen A."/>
            <person name="Chen C."/>
            <person name="Yan M."/>
            <person name="Daum C."/>
            <person name="Ng V."/>
            <person name="Clum A."/>
            <person name="Steindorff A."/>
            <person name="Ohm R.A."/>
            <person name="Martin F."/>
            <person name="Silar P."/>
            <person name="Natvig D.O."/>
            <person name="Lalanne C."/>
            <person name="Gautier V."/>
            <person name="Ament-Velasquez S.L."/>
            <person name="Kruys A."/>
            <person name="Hutchinson M.I."/>
            <person name="Powell A.J."/>
            <person name="Barry K."/>
            <person name="Miller A.N."/>
            <person name="Grigoriev I.V."/>
            <person name="Debuchy R."/>
            <person name="Gladieux P."/>
            <person name="Hiltunen Thoren M."/>
            <person name="Johannesson H."/>
        </authorList>
    </citation>
    <scope>NUCLEOTIDE SEQUENCE</scope>
    <source>
        <strain evidence="5">CBS 123565</strain>
    </source>
</reference>
<dbReference type="AlphaFoldDB" id="A0AAN6ZEE8"/>
<dbReference type="Gene3D" id="3.40.50.720">
    <property type="entry name" value="NAD(P)-binding Rossmann-like Domain"/>
    <property type="match status" value="1"/>
</dbReference>
<dbReference type="InterPro" id="IPR052178">
    <property type="entry name" value="Sec_Metab_Biosynth_SDR"/>
</dbReference>
<evidence type="ECO:0000256" key="2">
    <source>
        <dbReference type="ARBA" id="ARBA00022857"/>
    </source>
</evidence>
<keyword evidence="4" id="KW-0472">Membrane</keyword>
<dbReference type="InterPro" id="IPR036291">
    <property type="entry name" value="NAD(P)-bd_dom_sf"/>
</dbReference>
<evidence type="ECO:0000313" key="6">
    <source>
        <dbReference type="Proteomes" id="UP001304895"/>
    </source>
</evidence>
<dbReference type="InterPro" id="IPR002347">
    <property type="entry name" value="SDR_fam"/>
</dbReference>
<protein>
    <submittedName>
        <fullName evidence="5">Short-chain dehydrogenase</fullName>
    </submittedName>
</protein>
<dbReference type="PANTHER" id="PTHR43618">
    <property type="entry name" value="7-ALPHA-HYDROXYSTEROID DEHYDROGENASE"/>
    <property type="match status" value="1"/>
</dbReference>
<dbReference type="Pfam" id="PF13561">
    <property type="entry name" value="adh_short_C2"/>
    <property type="match status" value="1"/>
</dbReference>
<feature type="transmembrane region" description="Helical" evidence="4">
    <location>
        <begin position="16"/>
        <end position="37"/>
    </location>
</feature>
<keyword evidence="6" id="KW-1185">Reference proteome</keyword>
<sequence length="302" mass="31761">MTGPNLDASSLFRVDGMVAVITGGGTGIGLIMARALAANGARRVYLLGRRRDVLEAAVEKEKAFVAVQCDVTNKASLQGAVDKITTEVGYINLLLANAGTIGPTEGWRPDLTIAELRAQFFDQLTMAHMTVTMDINVTGAFYTMVAFLELLDAGNHKALGGTGFGGPRPGEEAASVQSQVIFTSSISAFSRSPMSPPAYAASKAAILHLTKHASSNLARYGIRVNALAPGLFPSDIAANLMGNREPEKETPDDPRFIPALRFGGDEEMAGTILYLASRAGAYCNGSVLMADGGRVAVMPSSY</sequence>
<comment type="similarity">
    <text evidence="1">Belongs to the short-chain dehydrogenases/reductases (SDR) family.</text>
</comment>
<gene>
    <name evidence="5" type="ORF">BT67DRAFT_440210</name>
</gene>
<dbReference type="EMBL" id="MU853404">
    <property type="protein sequence ID" value="KAK4136070.1"/>
    <property type="molecule type" value="Genomic_DNA"/>
</dbReference>
<dbReference type="PRINTS" id="PR00081">
    <property type="entry name" value="GDHRDH"/>
</dbReference>
<dbReference type="Pfam" id="PF00106">
    <property type="entry name" value="adh_short"/>
    <property type="match status" value="1"/>
</dbReference>
<dbReference type="GO" id="GO:0016491">
    <property type="term" value="F:oxidoreductase activity"/>
    <property type="evidence" value="ECO:0007669"/>
    <property type="project" value="UniProtKB-KW"/>
</dbReference>
<evidence type="ECO:0000313" key="5">
    <source>
        <dbReference type="EMBL" id="KAK4136070.1"/>
    </source>
</evidence>
<organism evidence="5 6">
    <name type="scientific">Trichocladium antarcticum</name>
    <dbReference type="NCBI Taxonomy" id="1450529"/>
    <lineage>
        <taxon>Eukaryota</taxon>
        <taxon>Fungi</taxon>
        <taxon>Dikarya</taxon>
        <taxon>Ascomycota</taxon>
        <taxon>Pezizomycotina</taxon>
        <taxon>Sordariomycetes</taxon>
        <taxon>Sordariomycetidae</taxon>
        <taxon>Sordariales</taxon>
        <taxon>Chaetomiaceae</taxon>
        <taxon>Trichocladium</taxon>
    </lineage>
</organism>
<reference evidence="5" key="2">
    <citation type="submission" date="2023-05" db="EMBL/GenBank/DDBJ databases">
        <authorList>
            <consortium name="Lawrence Berkeley National Laboratory"/>
            <person name="Steindorff A."/>
            <person name="Hensen N."/>
            <person name="Bonometti L."/>
            <person name="Westerberg I."/>
            <person name="Brannstrom I.O."/>
            <person name="Guillou S."/>
            <person name="Cros-Aarteil S."/>
            <person name="Calhoun S."/>
            <person name="Haridas S."/>
            <person name="Kuo A."/>
            <person name="Mondo S."/>
            <person name="Pangilinan J."/>
            <person name="Riley R."/>
            <person name="Labutti K."/>
            <person name="Andreopoulos B."/>
            <person name="Lipzen A."/>
            <person name="Chen C."/>
            <person name="Yanf M."/>
            <person name="Daum C."/>
            <person name="Ng V."/>
            <person name="Clum A."/>
            <person name="Ohm R."/>
            <person name="Martin F."/>
            <person name="Silar P."/>
            <person name="Natvig D."/>
            <person name="Lalanne C."/>
            <person name="Gautier V."/>
            <person name="Ament-Velasquez S.L."/>
            <person name="Kruys A."/>
            <person name="Hutchinson M.I."/>
            <person name="Powell A.J."/>
            <person name="Barry K."/>
            <person name="Miller A.N."/>
            <person name="Grigoriev I.V."/>
            <person name="Debuchy R."/>
            <person name="Gladieux P."/>
            <person name="Thoren M.H."/>
            <person name="Johannesson H."/>
        </authorList>
    </citation>
    <scope>NUCLEOTIDE SEQUENCE</scope>
    <source>
        <strain evidence="5">CBS 123565</strain>
    </source>
</reference>
<dbReference type="Proteomes" id="UP001304895">
    <property type="component" value="Unassembled WGS sequence"/>
</dbReference>
<name>A0AAN6ZEE8_9PEZI</name>
<keyword evidence="2" id="KW-0521">NADP</keyword>
<keyword evidence="4" id="KW-1133">Transmembrane helix</keyword>
<comment type="caution">
    <text evidence="5">The sequence shown here is derived from an EMBL/GenBank/DDBJ whole genome shotgun (WGS) entry which is preliminary data.</text>
</comment>